<comment type="caution">
    <text evidence="2">The sequence shown here is derived from an EMBL/GenBank/DDBJ whole genome shotgun (WGS) entry which is preliminary data.</text>
</comment>
<accession>A0A9W7BEI5</accession>
<name>A0A9W7BEI5_9STRA</name>
<feature type="compositionally biased region" description="Low complexity" evidence="1">
    <location>
        <begin position="54"/>
        <end position="69"/>
    </location>
</feature>
<protein>
    <submittedName>
        <fullName evidence="2">Uncharacterized protein</fullName>
    </submittedName>
</protein>
<dbReference type="Proteomes" id="UP001162640">
    <property type="component" value="Unassembled WGS sequence"/>
</dbReference>
<proteinExistence type="predicted"/>
<dbReference type="AlphaFoldDB" id="A0A9W7BEI5"/>
<dbReference type="EMBL" id="BLQM01000423">
    <property type="protein sequence ID" value="GMH89091.1"/>
    <property type="molecule type" value="Genomic_DNA"/>
</dbReference>
<reference evidence="3" key="1">
    <citation type="journal article" date="2023" name="Commun. Biol.">
        <title>Genome analysis of Parmales, the sister group of diatoms, reveals the evolutionary specialization of diatoms from phago-mixotrophs to photoautotrophs.</title>
        <authorList>
            <person name="Ban H."/>
            <person name="Sato S."/>
            <person name="Yoshikawa S."/>
            <person name="Yamada K."/>
            <person name="Nakamura Y."/>
            <person name="Ichinomiya M."/>
            <person name="Sato N."/>
            <person name="Blanc-Mathieu R."/>
            <person name="Endo H."/>
            <person name="Kuwata A."/>
            <person name="Ogata H."/>
        </authorList>
    </citation>
    <scope>NUCLEOTIDE SEQUENCE [LARGE SCALE GENOMIC DNA]</scope>
</reference>
<gene>
    <name evidence="2" type="ORF">TL16_g11353</name>
</gene>
<sequence>MLGRLLVSRMANLSMGSSLRNLPKTAPQHLIAQCVVPSSTIASSIINRTFATGDDNNSDTTLTSPTSSDEASADWRDLQLSDFEVTKAKNFDGGAKRIRKKKKGAESDIVLRPDVTGIQPSILPEAEMKSLLEEAYGNIPERGGRQRKNHFRRQNVKYHIIRANYKIAAKQRAQSNSRKMEKRSRIAKECREMRALCHELYPEYNEGKIGNPNDNKKDYGWMRGRMKDQKIMRRRAEEEGVDVLERYERVQEEKRERREMGKSRA</sequence>
<organism evidence="2 3">
    <name type="scientific">Triparma laevis f. inornata</name>
    <dbReference type="NCBI Taxonomy" id="1714386"/>
    <lineage>
        <taxon>Eukaryota</taxon>
        <taxon>Sar</taxon>
        <taxon>Stramenopiles</taxon>
        <taxon>Ochrophyta</taxon>
        <taxon>Bolidophyceae</taxon>
        <taxon>Parmales</taxon>
        <taxon>Triparmaceae</taxon>
        <taxon>Triparma</taxon>
    </lineage>
</organism>
<evidence type="ECO:0000313" key="3">
    <source>
        <dbReference type="Proteomes" id="UP001162640"/>
    </source>
</evidence>
<evidence type="ECO:0000313" key="2">
    <source>
        <dbReference type="EMBL" id="GMH89091.1"/>
    </source>
</evidence>
<feature type="region of interest" description="Disordered" evidence="1">
    <location>
        <begin position="52"/>
        <end position="73"/>
    </location>
</feature>
<evidence type="ECO:0000256" key="1">
    <source>
        <dbReference type="SAM" id="MobiDB-lite"/>
    </source>
</evidence>